<comment type="caution">
    <text evidence="2">The sequence shown here is derived from an EMBL/GenBank/DDBJ whole genome shotgun (WGS) entry which is preliminary data.</text>
</comment>
<evidence type="ECO:0000256" key="1">
    <source>
        <dbReference type="SAM" id="MobiDB-lite"/>
    </source>
</evidence>
<organism evidence="2 3">
    <name type="scientific">Hibiscus sabdariffa</name>
    <name type="common">roselle</name>
    <dbReference type="NCBI Taxonomy" id="183260"/>
    <lineage>
        <taxon>Eukaryota</taxon>
        <taxon>Viridiplantae</taxon>
        <taxon>Streptophyta</taxon>
        <taxon>Embryophyta</taxon>
        <taxon>Tracheophyta</taxon>
        <taxon>Spermatophyta</taxon>
        <taxon>Magnoliopsida</taxon>
        <taxon>eudicotyledons</taxon>
        <taxon>Gunneridae</taxon>
        <taxon>Pentapetalae</taxon>
        <taxon>rosids</taxon>
        <taxon>malvids</taxon>
        <taxon>Malvales</taxon>
        <taxon>Malvaceae</taxon>
        <taxon>Malvoideae</taxon>
        <taxon>Hibiscus</taxon>
    </lineage>
</organism>
<keyword evidence="3" id="KW-1185">Reference proteome</keyword>
<dbReference type="EMBL" id="JBBPBM010000006">
    <property type="protein sequence ID" value="KAK8580116.1"/>
    <property type="molecule type" value="Genomic_DNA"/>
</dbReference>
<gene>
    <name evidence="2" type="ORF">V6N12_070400</name>
</gene>
<proteinExistence type="predicted"/>
<evidence type="ECO:0000313" key="3">
    <source>
        <dbReference type="Proteomes" id="UP001472677"/>
    </source>
</evidence>
<feature type="compositionally biased region" description="Polar residues" evidence="1">
    <location>
        <begin position="22"/>
        <end position="32"/>
    </location>
</feature>
<name>A0ABR2FH58_9ROSI</name>
<feature type="compositionally biased region" description="Basic residues" evidence="1">
    <location>
        <begin position="1"/>
        <end position="11"/>
    </location>
</feature>
<accession>A0ABR2FH58</accession>
<sequence>MDSLQQKKRKERNGGNLGRKSPSPSHSNTGNTIISVSESNTLLFPLLMAAALSSCNTNSNSVVKNCLTKFISQQIQPHPATCILSLCPLLLRSESPHIATLTARFVGAASLLSFLTLSRLRL</sequence>
<protein>
    <submittedName>
        <fullName evidence="2">Uncharacterized protein</fullName>
    </submittedName>
</protein>
<dbReference type="Proteomes" id="UP001472677">
    <property type="component" value="Unassembled WGS sequence"/>
</dbReference>
<feature type="region of interest" description="Disordered" evidence="1">
    <location>
        <begin position="1"/>
        <end position="32"/>
    </location>
</feature>
<reference evidence="2 3" key="1">
    <citation type="journal article" date="2024" name="G3 (Bethesda)">
        <title>Genome assembly of Hibiscus sabdariffa L. provides insights into metabolisms of medicinal natural products.</title>
        <authorList>
            <person name="Kim T."/>
        </authorList>
    </citation>
    <scope>NUCLEOTIDE SEQUENCE [LARGE SCALE GENOMIC DNA]</scope>
    <source>
        <strain evidence="2">TK-2024</strain>
        <tissue evidence="2">Old leaves</tissue>
    </source>
</reference>
<evidence type="ECO:0000313" key="2">
    <source>
        <dbReference type="EMBL" id="KAK8580116.1"/>
    </source>
</evidence>